<feature type="region of interest" description="Disordered" evidence="5">
    <location>
        <begin position="834"/>
        <end position="869"/>
    </location>
</feature>
<accession>A0A1H8QRN7</accession>
<keyword evidence="3 4" id="KW-0326">Glycosidase</keyword>
<proteinExistence type="inferred from homology"/>
<dbReference type="Gene3D" id="2.60.120.260">
    <property type="entry name" value="Galactose-binding domain-like"/>
    <property type="match status" value="2"/>
</dbReference>
<dbReference type="InterPro" id="IPR011683">
    <property type="entry name" value="Glyco_hydro_53"/>
</dbReference>
<dbReference type="SUPFAM" id="SSF51445">
    <property type="entry name" value="(Trans)glycosidases"/>
    <property type="match status" value="1"/>
</dbReference>
<comment type="catalytic activity">
    <reaction evidence="4">
        <text>The enzyme specifically hydrolyzes (1-&gt;4)-beta-D-galactosidic linkages in type I arabinogalactans.</text>
        <dbReference type="EC" id="3.2.1.89"/>
    </reaction>
</comment>
<dbReference type="InterPro" id="IPR011081">
    <property type="entry name" value="Big_4"/>
</dbReference>
<comment type="similarity">
    <text evidence="1 4">Belongs to the glycosyl hydrolase 53 family.</text>
</comment>
<dbReference type="GO" id="GO:0045490">
    <property type="term" value="P:pectin catabolic process"/>
    <property type="evidence" value="ECO:0007669"/>
    <property type="project" value="TreeGrafter"/>
</dbReference>
<evidence type="ECO:0000256" key="4">
    <source>
        <dbReference type="RuleBase" id="RU361192"/>
    </source>
</evidence>
<dbReference type="GO" id="GO:0015926">
    <property type="term" value="F:glucosidase activity"/>
    <property type="evidence" value="ECO:0007669"/>
    <property type="project" value="InterPro"/>
</dbReference>
<dbReference type="RefSeq" id="WP_091498644.1">
    <property type="nucleotide sequence ID" value="NZ_FODJ01000009.1"/>
</dbReference>
<dbReference type="EC" id="3.2.1.89" evidence="4"/>
<keyword evidence="6" id="KW-0472">Membrane</keyword>
<feature type="transmembrane region" description="Helical" evidence="6">
    <location>
        <begin position="876"/>
        <end position="898"/>
    </location>
</feature>
<evidence type="ECO:0000256" key="6">
    <source>
        <dbReference type="SAM" id="Phobius"/>
    </source>
</evidence>
<evidence type="ECO:0000256" key="3">
    <source>
        <dbReference type="ARBA" id="ARBA00023295"/>
    </source>
</evidence>
<evidence type="ECO:0000313" key="9">
    <source>
        <dbReference type="Proteomes" id="UP000199300"/>
    </source>
</evidence>
<evidence type="ECO:0000313" key="8">
    <source>
        <dbReference type="EMBL" id="SEO56494.1"/>
    </source>
</evidence>
<dbReference type="Gene3D" id="3.20.20.80">
    <property type="entry name" value="Glycosidases"/>
    <property type="match status" value="1"/>
</dbReference>
<name>A0A1H8QRN7_9BACI</name>
<dbReference type="AlphaFoldDB" id="A0A1H8QRN7"/>
<evidence type="ECO:0000256" key="1">
    <source>
        <dbReference type="ARBA" id="ARBA00010687"/>
    </source>
</evidence>
<keyword evidence="6" id="KW-1133">Transmembrane helix</keyword>
<evidence type="ECO:0000256" key="5">
    <source>
        <dbReference type="SAM" id="MobiDB-lite"/>
    </source>
</evidence>
<feature type="domain" description="Bacterial Ig-like" evidence="7">
    <location>
        <begin position="586"/>
        <end position="643"/>
    </location>
</feature>
<dbReference type="PANTHER" id="PTHR34983:SF2">
    <property type="entry name" value="ENDO-BETA-1,4-GALACTANASE"/>
    <property type="match status" value="1"/>
</dbReference>
<reference evidence="8 9" key="1">
    <citation type="submission" date="2016-10" db="EMBL/GenBank/DDBJ databases">
        <authorList>
            <person name="de Groot N.N."/>
        </authorList>
    </citation>
    <scope>NUCLEOTIDE SEQUENCE [LARGE SCALE GENOMIC DNA]</scope>
    <source>
        <strain evidence="8 9">CGMCC 1.10434</strain>
    </source>
</reference>
<protein>
    <recommendedName>
        <fullName evidence="4">Arabinogalactan endo-beta-1,4-galactanase</fullName>
        <ecNumber evidence="4">3.2.1.89</ecNumber>
    </recommendedName>
</protein>
<evidence type="ECO:0000256" key="2">
    <source>
        <dbReference type="ARBA" id="ARBA00022801"/>
    </source>
</evidence>
<dbReference type="Proteomes" id="UP000199300">
    <property type="component" value="Unassembled WGS sequence"/>
</dbReference>
<organism evidence="8 9">
    <name type="scientific">Amphibacillus marinus</name>
    <dbReference type="NCBI Taxonomy" id="872970"/>
    <lineage>
        <taxon>Bacteria</taxon>
        <taxon>Bacillati</taxon>
        <taxon>Bacillota</taxon>
        <taxon>Bacilli</taxon>
        <taxon>Bacillales</taxon>
        <taxon>Bacillaceae</taxon>
        <taxon>Amphibacillus</taxon>
    </lineage>
</organism>
<dbReference type="GO" id="GO:0031218">
    <property type="term" value="F:arabinogalactan endo-1,4-beta-galactosidase activity"/>
    <property type="evidence" value="ECO:0007669"/>
    <property type="project" value="UniProtKB-EC"/>
</dbReference>
<dbReference type="Pfam" id="PF07532">
    <property type="entry name" value="Big_4"/>
    <property type="match status" value="1"/>
</dbReference>
<dbReference type="PANTHER" id="PTHR34983">
    <property type="entry name" value="ARABINOGALACTAN ENDO-BETA-1,4-GALACTANASE A"/>
    <property type="match status" value="1"/>
</dbReference>
<dbReference type="STRING" id="872970.SAMN04488134_10915"/>
<evidence type="ECO:0000259" key="7">
    <source>
        <dbReference type="Pfam" id="PF07532"/>
    </source>
</evidence>
<dbReference type="InterPro" id="IPR017853">
    <property type="entry name" value="GH"/>
</dbReference>
<gene>
    <name evidence="8" type="ORF">SAMN04488134_10915</name>
</gene>
<dbReference type="Pfam" id="PF07745">
    <property type="entry name" value="Glyco_hydro_53"/>
    <property type="match status" value="1"/>
</dbReference>
<keyword evidence="6" id="KW-0812">Transmembrane</keyword>
<keyword evidence="2 4" id="KW-0378">Hydrolase</keyword>
<sequence>MFKKIQILLLLIGLLAFTLIPHTQPVINASQQNLLVNGSFEQDFFADNSWELDNINWNDIQLNHSNETAIDGSYTFNFFVSETVESAESFQLSQELKQLPAGNYQLSAYIMGGADTDAAQVQLFAGDGERDDVHLTTGWADWQRISLTFALAEDQSLFAIGMNISGNSEAWGFIDDVRLERITEPEVAPVEADIFVERVDGLAEDFIKGVDISTIISLEESGVKFYNEAGLEQDIFKTLSDAGVNYIRVKVWNDPYDEQGNGYGGGNNDVATAIKIGKRATKHNMALLVNFHYSDFWVDPAKQQAPKAWQSMNIVEKEQAVYQFTYDTLSALRDEQIDIGMVQVGNETNNAIAGEQDWSSMVQLFNAGSQAVRDFDDSTPIALHFTNPETEGRYRTLAANLAEANVDYDVFASSYYPYWHGTLANLTTELSHIADTYDKQVLMVETSYAYTAEDGDGHSNTISSEEVNPPYPFTIQGQANALRDAFQAMADIGEAGIGLFYWEPAWLPVGPPNQFEQNQQLWETYGSGWASSYAASYDPDDAGQWYGGSSVDNQALFDFNGYPLPTLNIFNHIETGAITPREVDFIQPVTVEVPLGQLPSFPEHVTVVYNDRSEEREAVSWNQAEINNALSTGVNTYIIQGTTASERNVSAQLIVLAENFVRNPSFEEADRSMWTIDFPEGFTNHADFTHGRSNSRTGEYHVHFWNDRIVDFRLSQTITGLEPGYYTLSMAIQGDASEEEMYLFAQVNEERYQEEALVNGWGNWYVPEITDIRVSDGTITIGTQISAGTESWGSVDDFYLAWTGELEEENFPDYENSDDQNDTNSENDHILNEEARNDSESSANMDKSENNLDNNNDLSESNERNGEALPETATPLYNWLVGGSIVILIGVGVSIYSYRKKINE</sequence>
<dbReference type="EMBL" id="FODJ01000009">
    <property type="protein sequence ID" value="SEO56494.1"/>
    <property type="molecule type" value="Genomic_DNA"/>
</dbReference>
<keyword evidence="9" id="KW-1185">Reference proteome</keyword>
<dbReference type="OrthoDB" id="9768786at2"/>